<accession>A0A183V9V0</accession>
<dbReference type="WBParaSite" id="TCNE_0001752101-mRNA-1">
    <property type="protein sequence ID" value="TCNE_0001752101-mRNA-1"/>
    <property type="gene ID" value="TCNE_0001752101"/>
</dbReference>
<organism evidence="3 4">
    <name type="scientific">Toxocara canis</name>
    <name type="common">Canine roundworm</name>
    <dbReference type="NCBI Taxonomy" id="6265"/>
    <lineage>
        <taxon>Eukaryota</taxon>
        <taxon>Metazoa</taxon>
        <taxon>Ecdysozoa</taxon>
        <taxon>Nematoda</taxon>
        <taxon>Chromadorea</taxon>
        <taxon>Rhabditida</taxon>
        <taxon>Spirurina</taxon>
        <taxon>Ascaridomorpha</taxon>
        <taxon>Ascaridoidea</taxon>
        <taxon>Toxocaridae</taxon>
        <taxon>Toxocara</taxon>
    </lineage>
</organism>
<dbReference type="Proteomes" id="UP000050794">
    <property type="component" value="Unassembled WGS sequence"/>
</dbReference>
<feature type="compositionally biased region" description="Polar residues" evidence="1">
    <location>
        <begin position="84"/>
        <end position="94"/>
    </location>
</feature>
<gene>
    <name evidence="2" type="ORF">TCNE_LOCUS17520</name>
</gene>
<name>A0A183V9V0_TOXCA</name>
<keyword evidence="3" id="KW-1185">Reference proteome</keyword>
<reference evidence="4" key="1">
    <citation type="submission" date="2016-06" db="UniProtKB">
        <authorList>
            <consortium name="WormBaseParasite"/>
        </authorList>
    </citation>
    <scope>IDENTIFICATION</scope>
</reference>
<evidence type="ECO:0000256" key="1">
    <source>
        <dbReference type="SAM" id="MobiDB-lite"/>
    </source>
</evidence>
<dbReference type="AlphaFoldDB" id="A0A183V9V0"/>
<proteinExistence type="predicted"/>
<feature type="region of interest" description="Disordered" evidence="1">
    <location>
        <begin position="72"/>
        <end position="109"/>
    </location>
</feature>
<protein>
    <submittedName>
        <fullName evidence="2 4">Uncharacterized protein</fullName>
    </submittedName>
</protein>
<evidence type="ECO:0000313" key="4">
    <source>
        <dbReference type="WBParaSite" id="TCNE_0001752101-mRNA-1"/>
    </source>
</evidence>
<feature type="compositionally biased region" description="Basic and acidic residues" evidence="1">
    <location>
        <begin position="100"/>
        <end position="109"/>
    </location>
</feature>
<evidence type="ECO:0000313" key="2">
    <source>
        <dbReference type="EMBL" id="VDM48841.1"/>
    </source>
</evidence>
<sequence>MLACTLRTSTAPLISDSHRYLGEKSASDSDTPIVPPYCRRHSKRVDDCIYPEKNMARDLHCAMAPFMDSDATEPTLADYERNDAMQTPSNTGSPKQPCADAHRDALQTA</sequence>
<evidence type="ECO:0000313" key="3">
    <source>
        <dbReference type="Proteomes" id="UP000050794"/>
    </source>
</evidence>
<dbReference type="EMBL" id="UYWY01024522">
    <property type="protein sequence ID" value="VDM48841.1"/>
    <property type="molecule type" value="Genomic_DNA"/>
</dbReference>
<reference evidence="2 3" key="2">
    <citation type="submission" date="2018-11" db="EMBL/GenBank/DDBJ databases">
        <authorList>
            <consortium name="Pathogen Informatics"/>
        </authorList>
    </citation>
    <scope>NUCLEOTIDE SEQUENCE [LARGE SCALE GENOMIC DNA]</scope>
</reference>